<accession>A0A850RIE0</accession>
<dbReference type="EMBL" id="JABZEO010000018">
    <property type="protein sequence ID" value="NVZ11227.1"/>
    <property type="molecule type" value="Genomic_DNA"/>
</dbReference>
<organism evidence="1 2">
    <name type="scientific">Allochromatium humboldtianum</name>
    <dbReference type="NCBI Taxonomy" id="504901"/>
    <lineage>
        <taxon>Bacteria</taxon>
        <taxon>Pseudomonadati</taxon>
        <taxon>Pseudomonadota</taxon>
        <taxon>Gammaproteobacteria</taxon>
        <taxon>Chromatiales</taxon>
        <taxon>Chromatiaceae</taxon>
        <taxon>Allochromatium</taxon>
    </lineage>
</organism>
<dbReference type="Proteomes" id="UP000592294">
    <property type="component" value="Unassembled WGS sequence"/>
</dbReference>
<protein>
    <submittedName>
        <fullName evidence="1">Uncharacterized protein</fullName>
    </submittedName>
</protein>
<dbReference type="RefSeq" id="WP_176977945.1">
    <property type="nucleotide sequence ID" value="NZ_JABZEO010000018.1"/>
</dbReference>
<evidence type="ECO:0000313" key="2">
    <source>
        <dbReference type="Proteomes" id="UP000592294"/>
    </source>
</evidence>
<evidence type="ECO:0000313" key="1">
    <source>
        <dbReference type="EMBL" id="NVZ11227.1"/>
    </source>
</evidence>
<dbReference type="AlphaFoldDB" id="A0A850RIE0"/>
<proteinExistence type="predicted"/>
<gene>
    <name evidence="1" type="ORF">HW932_18410</name>
</gene>
<reference evidence="1 2" key="1">
    <citation type="submission" date="2020-06" db="EMBL/GenBank/DDBJ databases">
        <title>Whole-genome sequence of Allochromatium humboldtianum DSM 21881, type strain.</title>
        <authorList>
            <person name="Kyndt J.A."/>
            <person name="Meyer T.E."/>
        </authorList>
    </citation>
    <scope>NUCLEOTIDE SEQUENCE [LARGE SCALE GENOMIC DNA]</scope>
    <source>
        <strain evidence="1 2">DSM 21881</strain>
    </source>
</reference>
<comment type="caution">
    <text evidence="1">The sequence shown here is derived from an EMBL/GenBank/DDBJ whole genome shotgun (WGS) entry which is preliminary data.</text>
</comment>
<keyword evidence="2" id="KW-1185">Reference proteome</keyword>
<sequence length="88" mass="9888">MSLRDDIIRLAQELEQEQSAAFQLWSWLPSCKAAERAHGDYASEHQPSLADIMREASMFISHGLKPTPQQIEEAGNYYKCPCGECGES</sequence>
<name>A0A850RIE0_9GAMM</name>